<reference evidence="1" key="1">
    <citation type="submission" date="2021-02" db="EMBL/GenBank/DDBJ databases">
        <title>Copper resistance gene diversity in local Xanthomonas species at agrochemical polluted sites in Trinidad, Trinidad and Tobago.</title>
        <authorList>
            <person name="Ramnarine S.D.B.J."/>
            <person name="Ramsubhag A."/>
            <person name="Jayaraman J."/>
        </authorList>
    </citation>
    <scope>NUCLEOTIDE SEQUENCE</scope>
    <source>
        <strain evidence="1">CaNP6A</strain>
    </source>
</reference>
<keyword evidence="2" id="KW-1185">Reference proteome</keyword>
<name>A0ABS8NPN3_9XANT</name>
<gene>
    <name evidence="1" type="ORF">JWH11_00875</name>
</gene>
<dbReference type="Proteomes" id="UP001430396">
    <property type="component" value="Unassembled WGS sequence"/>
</dbReference>
<evidence type="ECO:0000313" key="2">
    <source>
        <dbReference type="Proteomes" id="UP001430396"/>
    </source>
</evidence>
<comment type="caution">
    <text evidence="1">The sequence shown here is derived from an EMBL/GenBank/DDBJ whole genome shotgun (WGS) entry which is preliminary data.</text>
</comment>
<protein>
    <submittedName>
        <fullName evidence="1">Uncharacterized protein</fullName>
    </submittedName>
</protein>
<evidence type="ECO:0000313" key="1">
    <source>
        <dbReference type="EMBL" id="MCD0265014.1"/>
    </source>
</evidence>
<sequence>MFRVSLMVEGGEAIDDLQLDTRGGQRADYLWRSRSVIVELKLLQGDPQHKINSTFETERKREDFPVILGQAAAHKVLTHLPDGDEQLRRLRQKIMRSVEAAFRDAKGQIANTKRLLELDDALGILVLLNHDVESLDPIDVGKEISRLMQQRQSETWAVDAIWLLSEAHLIGGAQPCIIIESDRVDRFPWAEAFLSSLNAQWGIFNNSPILTSDAKHLTDLPMRRKSEQRTGPLTNEQRWRSNYRTNPYLSELDDDALRAFGEKAIADLIPYFLVGGPRKPMAELEPLLARWAHFLEEASDRDFNARGMGLPRERP</sequence>
<dbReference type="EMBL" id="JAFFQI010000149">
    <property type="protein sequence ID" value="MCD0265014.1"/>
    <property type="molecule type" value="Genomic_DNA"/>
</dbReference>
<accession>A0ABS8NPN3</accession>
<dbReference type="RefSeq" id="WP_230434059.1">
    <property type="nucleotide sequence ID" value="NZ_JAFFQH010000135.1"/>
</dbReference>
<proteinExistence type="predicted"/>
<organism evidence="1 2">
    <name type="scientific">Xanthomonas melonis</name>
    <dbReference type="NCBI Taxonomy" id="56456"/>
    <lineage>
        <taxon>Bacteria</taxon>
        <taxon>Pseudomonadati</taxon>
        <taxon>Pseudomonadota</taxon>
        <taxon>Gammaproteobacteria</taxon>
        <taxon>Lysobacterales</taxon>
        <taxon>Lysobacteraceae</taxon>
        <taxon>Xanthomonas</taxon>
    </lineage>
</organism>